<name>A0A2Z6LUQ1_TRISU</name>
<dbReference type="PANTHER" id="PTHR31900">
    <property type="entry name" value="F-BOX/RNI SUPERFAMILY PROTEIN-RELATED"/>
    <property type="match status" value="1"/>
</dbReference>
<evidence type="ECO:0000313" key="3">
    <source>
        <dbReference type="Proteomes" id="UP000242715"/>
    </source>
</evidence>
<dbReference type="InterPro" id="IPR036047">
    <property type="entry name" value="F-box-like_dom_sf"/>
</dbReference>
<evidence type="ECO:0000313" key="2">
    <source>
        <dbReference type="EMBL" id="GAU12430.1"/>
    </source>
</evidence>
<keyword evidence="3" id="KW-1185">Reference proteome</keyword>
<proteinExistence type="predicted"/>
<dbReference type="PROSITE" id="PS50181">
    <property type="entry name" value="FBOX"/>
    <property type="match status" value="1"/>
</dbReference>
<feature type="domain" description="F-box" evidence="1">
    <location>
        <begin position="17"/>
        <end position="69"/>
    </location>
</feature>
<dbReference type="InterPro" id="IPR032675">
    <property type="entry name" value="LRR_dom_sf"/>
</dbReference>
<dbReference type="SUPFAM" id="SSF81383">
    <property type="entry name" value="F-box domain"/>
    <property type="match status" value="1"/>
</dbReference>
<dbReference type="SUPFAM" id="SSF52047">
    <property type="entry name" value="RNI-like"/>
    <property type="match status" value="1"/>
</dbReference>
<dbReference type="EMBL" id="DF973121">
    <property type="protein sequence ID" value="GAU12430.1"/>
    <property type="molecule type" value="Genomic_DNA"/>
</dbReference>
<accession>A0A2Z6LUQ1</accession>
<dbReference type="SMART" id="SM00256">
    <property type="entry name" value="FBOX"/>
    <property type="match status" value="1"/>
</dbReference>
<reference evidence="3" key="1">
    <citation type="journal article" date="2017" name="Front. Plant Sci.">
        <title>Climate Clever Clovers: New Paradigm to Reduce the Environmental Footprint of Ruminants by Breeding Low Methanogenic Forages Utilizing Haplotype Variation.</title>
        <authorList>
            <person name="Kaur P."/>
            <person name="Appels R."/>
            <person name="Bayer P.E."/>
            <person name="Keeble-Gagnere G."/>
            <person name="Wang J."/>
            <person name="Hirakawa H."/>
            <person name="Shirasawa K."/>
            <person name="Vercoe P."/>
            <person name="Stefanova K."/>
            <person name="Durmic Z."/>
            <person name="Nichols P."/>
            <person name="Revell C."/>
            <person name="Isobe S.N."/>
            <person name="Edwards D."/>
            <person name="Erskine W."/>
        </authorList>
    </citation>
    <scope>NUCLEOTIDE SEQUENCE [LARGE SCALE GENOMIC DNA]</scope>
    <source>
        <strain evidence="3">cv. Daliak</strain>
    </source>
</reference>
<organism evidence="2 3">
    <name type="scientific">Trifolium subterraneum</name>
    <name type="common">Subterranean clover</name>
    <dbReference type="NCBI Taxonomy" id="3900"/>
    <lineage>
        <taxon>Eukaryota</taxon>
        <taxon>Viridiplantae</taxon>
        <taxon>Streptophyta</taxon>
        <taxon>Embryophyta</taxon>
        <taxon>Tracheophyta</taxon>
        <taxon>Spermatophyta</taxon>
        <taxon>Magnoliopsida</taxon>
        <taxon>eudicotyledons</taxon>
        <taxon>Gunneridae</taxon>
        <taxon>Pentapetalae</taxon>
        <taxon>rosids</taxon>
        <taxon>fabids</taxon>
        <taxon>Fabales</taxon>
        <taxon>Fabaceae</taxon>
        <taxon>Papilionoideae</taxon>
        <taxon>50 kb inversion clade</taxon>
        <taxon>NPAAA clade</taxon>
        <taxon>Hologalegina</taxon>
        <taxon>IRL clade</taxon>
        <taxon>Trifolieae</taxon>
        <taxon>Trifolium</taxon>
    </lineage>
</organism>
<protein>
    <recommendedName>
        <fullName evidence="1">F-box domain-containing protein</fullName>
    </recommendedName>
</protein>
<dbReference type="CDD" id="cd22160">
    <property type="entry name" value="F-box_AtFBL13-like"/>
    <property type="match status" value="1"/>
</dbReference>
<dbReference type="Gene3D" id="1.20.1280.50">
    <property type="match status" value="1"/>
</dbReference>
<dbReference type="Gene3D" id="3.80.10.10">
    <property type="entry name" value="Ribonuclease Inhibitor"/>
    <property type="match status" value="1"/>
</dbReference>
<dbReference type="SMART" id="SM00579">
    <property type="entry name" value="FBD"/>
    <property type="match status" value="1"/>
</dbReference>
<dbReference type="InterPro" id="IPR001810">
    <property type="entry name" value="F-box_dom"/>
</dbReference>
<dbReference type="InterPro" id="IPR053781">
    <property type="entry name" value="F-box_AtFBL13-like"/>
</dbReference>
<dbReference type="InterPro" id="IPR050232">
    <property type="entry name" value="FBL13/AtMIF1-like"/>
</dbReference>
<dbReference type="InterPro" id="IPR006566">
    <property type="entry name" value="FBD"/>
</dbReference>
<dbReference type="AlphaFoldDB" id="A0A2Z6LUQ1"/>
<dbReference type="PANTHER" id="PTHR31900:SF34">
    <property type="entry name" value="EMB|CAB62440.1-RELATED"/>
    <property type="match status" value="1"/>
</dbReference>
<dbReference type="OrthoDB" id="1435937at2759"/>
<evidence type="ECO:0000259" key="1">
    <source>
        <dbReference type="PROSITE" id="PS50181"/>
    </source>
</evidence>
<dbReference type="Proteomes" id="UP000242715">
    <property type="component" value="Unassembled WGS sequence"/>
</dbReference>
<dbReference type="Pfam" id="PF00646">
    <property type="entry name" value="F-box"/>
    <property type="match status" value="1"/>
</dbReference>
<gene>
    <name evidence="2" type="ORF">TSUD_229640</name>
</gene>
<sequence>MSCVQKKKNKCSGEPTTTTIESLPDNVLCHILSFLPTKEAIPTCLLSKRWKRQWLKLRSFHFDEAYHRDFDRLCNFIHLVLYEINSSFQSLSITSSVQSASGIRVEDLDTILYAAWWKEIQQLDLRMTATSILLPYCFYRCKTIVTLKLYNVTLDCPIRVNFPLLKTLRLTQVVFTNRANMFKFFRGCPNLEDLDSRSLTISSPGGNDMEEEGVAEPLLKLVTAKVSYSSHILFPLLSNAQFLTTRMDSATINYVENPMFQRLTNIDLTFASDRCNVMWNWFVQMLHNSPKLRHLTIHKESSCPNEVGKVDDSYLQIIPECLSSQLVRFTLKYYKGLECEVQVAKYIMQNSKVLQKMTIHTTLVDLKHSMLETFSLYPMGSVTCNLHFDIEQKC</sequence>
<dbReference type="Pfam" id="PF08387">
    <property type="entry name" value="FBD"/>
    <property type="match status" value="1"/>
</dbReference>